<dbReference type="Proteomes" id="UP001187192">
    <property type="component" value="Unassembled WGS sequence"/>
</dbReference>
<sequence>MQSPSLCRCPPEPSRVHRQGTPTIVVRVSVANPSSPTFGQCATPAWQSWAVGGGTATRGGISPTPFAGWSSATGRALVAGYRPVSGHRSPVAGRSLVTGRSPIECKMNSDIMQNEFRYNAK</sequence>
<reference evidence="1" key="1">
    <citation type="submission" date="2023-07" db="EMBL/GenBank/DDBJ databases">
        <title>draft genome sequence of fig (Ficus carica).</title>
        <authorList>
            <person name="Takahashi T."/>
            <person name="Nishimura K."/>
        </authorList>
    </citation>
    <scope>NUCLEOTIDE SEQUENCE</scope>
</reference>
<evidence type="ECO:0000313" key="2">
    <source>
        <dbReference type="Proteomes" id="UP001187192"/>
    </source>
</evidence>
<keyword evidence="2" id="KW-1185">Reference proteome</keyword>
<evidence type="ECO:0000313" key="1">
    <source>
        <dbReference type="EMBL" id="GMN39512.1"/>
    </source>
</evidence>
<gene>
    <name evidence="1" type="ORF">TIFTF001_008743</name>
</gene>
<dbReference type="EMBL" id="BTGU01000009">
    <property type="protein sequence ID" value="GMN39512.1"/>
    <property type="molecule type" value="Genomic_DNA"/>
</dbReference>
<proteinExistence type="predicted"/>
<protein>
    <submittedName>
        <fullName evidence="1">Uncharacterized protein</fullName>
    </submittedName>
</protein>
<accession>A0AA87ZSR7</accession>
<name>A0AA87ZSR7_FICCA</name>
<dbReference type="AlphaFoldDB" id="A0AA87ZSR7"/>
<organism evidence="1 2">
    <name type="scientific">Ficus carica</name>
    <name type="common">Common fig</name>
    <dbReference type="NCBI Taxonomy" id="3494"/>
    <lineage>
        <taxon>Eukaryota</taxon>
        <taxon>Viridiplantae</taxon>
        <taxon>Streptophyta</taxon>
        <taxon>Embryophyta</taxon>
        <taxon>Tracheophyta</taxon>
        <taxon>Spermatophyta</taxon>
        <taxon>Magnoliopsida</taxon>
        <taxon>eudicotyledons</taxon>
        <taxon>Gunneridae</taxon>
        <taxon>Pentapetalae</taxon>
        <taxon>rosids</taxon>
        <taxon>fabids</taxon>
        <taxon>Rosales</taxon>
        <taxon>Moraceae</taxon>
        <taxon>Ficeae</taxon>
        <taxon>Ficus</taxon>
    </lineage>
</organism>
<comment type="caution">
    <text evidence="1">The sequence shown here is derived from an EMBL/GenBank/DDBJ whole genome shotgun (WGS) entry which is preliminary data.</text>
</comment>